<comment type="caution">
    <text evidence="2">The sequence shown here is derived from an EMBL/GenBank/DDBJ whole genome shotgun (WGS) entry which is preliminary data.</text>
</comment>
<dbReference type="AlphaFoldDB" id="A0A4Y2Q4J7"/>
<evidence type="ECO:0000313" key="3">
    <source>
        <dbReference type="Proteomes" id="UP000499080"/>
    </source>
</evidence>
<dbReference type="Proteomes" id="UP000499080">
    <property type="component" value="Unassembled WGS sequence"/>
</dbReference>
<evidence type="ECO:0000256" key="1">
    <source>
        <dbReference type="SAM" id="MobiDB-lite"/>
    </source>
</evidence>
<protein>
    <submittedName>
        <fullName evidence="2">Uncharacterized protein</fullName>
    </submittedName>
</protein>
<sequence length="78" mass="8817">MWDGSPYPAHFLQFGDDRKKIDSVIDQFGVESIKVEDVPVVQCSDVSHQQKNDMESSHQMQNKSSSFAATQKMKAARN</sequence>
<feature type="compositionally biased region" description="Polar residues" evidence="1">
    <location>
        <begin position="57"/>
        <end position="69"/>
    </location>
</feature>
<evidence type="ECO:0000313" key="2">
    <source>
        <dbReference type="EMBL" id="GBN57497.1"/>
    </source>
</evidence>
<organism evidence="2 3">
    <name type="scientific">Araneus ventricosus</name>
    <name type="common">Orbweaver spider</name>
    <name type="synonym">Epeira ventricosa</name>
    <dbReference type="NCBI Taxonomy" id="182803"/>
    <lineage>
        <taxon>Eukaryota</taxon>
        <taxon>Metazoa</taxon>
        <taxon>Ecdysozoa</taxon>
        <taxon>Arthropoda</taxon>
        <taxon>Chelicerata</taxon>
        <taxon>Arachnida</taxon>
        <taxon>Araneae</taxon>
        <taxon>Araneomorphae</taxon>
        <taxon>Entelegynae</taxon>
        <taxon>Araneoidea</taxon>
        <taxon>Araneidae</taxon>
        <taxon>Araneus</taxon>
    </lineage>
</organism>
<dbReference type="EMBL" id="BGPR01012748">
    <property type="protein sequence ID" value="GBN57497.1"/>
    <property type="molecule type" value="Genomic_DNA"/>
</dbReference>
<gene>
    <name evidence="2" type="ORF">AVEN_130028_1</name>
</gene>
<proteinExistence type="predicted"/>
<feature type="region of interest" description="Disordered" evidence="1">
    <location>
        <begin position="46"/>
        <end position="78"/>
    </location>
</feature>
<keyword evidence="3" id="KW-1185">Reference proteome</keyword>
<reference evidence="2 3" key="1">
    <citation type="journal article" date="2019" name="Sci. Rep.">
        <title>Orb-weaving spider Araneus ventricosus genome elucidates the spidroin gene catalogue.</title>
        <authorList>
            <person name="Kono N."/>
            <person name="Nakamura H."/>
            <person name="Ohtoshi R."/>
            <person name="Moran D.A.P."/>
            <person name="Shinohara A."/>
            <person name="Yoshida Y."/>
            <person name="Fujiwara M."/>
            <person name="Mori M."/>
            <person name="Tomita M."/>
            <person name="Arakawa K."/>
        </authorList>
    </citation>
    <scope>NUCLEOTIDE SEQUENCE [LARGE SCALE GENOMIC DNA]</scope>
</reference>
<name>A0A4Y2Q4J7_ARAVE</name>
<accession>A0A4Y2Q4J7</accession>